<dbReference type="AlphaFoldDB" id="A0A1G6XXE7"/>
<accession>A0A1G6XXE7</accession>
<dbReference type="OrthoDB" id="9780797at2"/>
<dbReference type="SUPFAM" id="SSF50249">
    <property type="entry name" value="Nucleic acid-binding proteins"/>
    <property type="match status" value="1"/>
</dbReference>
<evidence type="ECO:0000256" key="6">
    <source>
        <dbReference type="ARBA" id="ARBA00033409"/>
    </source>
</evidence>
<sequence length="262" mass="28421">MFYEASEALVLRTTDYGESDRVVQLLTAVNGLCSGFAPGARNSRRRFGPALQPLSHVRIYWQRSRPGHLRQLKQADLLVSPRRLLPRLQAWALGVYGCELVLNLFAEEDPQPALFELMLAYGDALADGTQLAEARLLFELRLLALAGLLPHLGHCAQCGTLAGGPQRVFDSRRGGALCLACASGIEPLRVAALSLGSLARLTRLDLCRFAGVRLSGATLREGHAVLGQVLGQVLPRSMKTPPFIDLFAACDRRGDLHLDSSG</sequence>
<feature type="domain" description="DNA replication/recombination mediator RecO N-terminal" evidence="8">
    <location>
        <begin position="4"/>
        <end position="78"/>
    </location>
</feature>
<dbReference type="STRING" id="57664.SAMN05661003_101436"/>
<dbReference type="InterPro" id="IPR037278">
    <property type="entry name" value="ARFGAP/RecO"/>
</dbReference>
<dbReference type="NCBIfam" id="TIGR00613">
    <property type="entry name" value="reco"/>
    <property type="match status" value="1"/>
</dbReference>
<keyword evidence="5 7" id="KW-0234">DNA repair</keyword>
<dbReference type="InterPro" id="IPR003717">
    <property type="entry name" value="RecO"/>
</dbReference>
<evidence type="ECO:0000259" key="8">
    <source>
        <dbReference type="Pfam" id="PF11967"/>
    </source>
</evidence>
<reference evidence="10" key="1">
    <citation type="submission" date="2016-10" db="EMBL/GenBank/DDBJ databases">
        <authorList>
            <person name="Varghese N."/>
            <person name="Submissions S."/>
        </authorList>
    </citation>
    <scope>NUCLEOTIDE SEQUENCE [LARGE SCALE GENOMIC DNA]</scope>
    <source>
        <strain evidence="10">DSM 8987</strain>
    </source>
</reference>
<dbReference type="RefSeq" id="WP_092075782.1">
    <property type="nucleotide sequence ID" value="NZ_CALFZY010000006.1"/>
</dbReference>
<evidence type="ECO:0000256" key="1">
    <source>
        <dbReference type="ARBA" id="ARBA00007452"/>
    </source>
</evidence>
<protein>
    <recommendedName>
        <fullName evidence="2 7">DNA repair protein RecO</fullName>
    </recommendedName>
    <alternativeName>
        <fullName evidence="6 7">Recombination protein O</fullName>
    </alternativeName>
</protein>
<dbReference type="Proteomes" id="UP000243205">
    <property type="component" value="Unassembled WGS sequence"/>
</dbReference>
<dbReference type="InterPro" id="IPR012340">
    <property type="entry name" value="NA-bd_OB-fold"/>
</dbReference>
<keyword evidence="4 7" id="KW-0233">DNA recombination</keyword>
<proteinExistence type="inferred from homology"/>
<dbReference type="HAMAP" id="MF_00201">
    <property type="entry name" value="RecO"/>
    <property type="match status" value="1"/>
</dbReference>
<dbReference type="PANTHER" id="PTHR33991:SF1">
    <property type="entry name" value="DNA REPAIR PROTEIN RECO"/>
    <property type="match status" value="1"/>
</dbReference>
<evidence type="ECO:0000256" key="5">
    <source>
        <dbReference type="ARBA" id="ARBA00023204"/>
    </source>
</evidence>
<comment type="function">
    <text evidence="7">Involved in DNA repair and RecF pathway recombination.</text>
</comment>
<dbReference type="SUPFAM" id="SSF57863">
    <property type="entry name" value="ArfGap/RecO-like zinc finger"/>
    <property type="match status" value="1"/>
</dbReference>
<evidence type="ECO:0000313" key="10">
    <source>
        <dbReference type="Proteomes" id="UP000243205"/>
    </source>
</evidence>
<dbReference type="InterPro" id="IPR022572">
    <property type="entry name" value="DNA_rep/recomb_RecO_N"/>
</dbReference>
<dbReference type="GO" id="GO:0006302">
    <property type="term" value="P:double-strand break repair"/>
    <property type="evidence" value="ECO:0007669"/>
    <property type="project" value="TreeGrafter"/>
</dbReference>
<dbReference type="Pfam" id="PF02565">
    <property type="entry name" value="RecO_C"/>
    <property type="match status" value="1"/>
</dbReference>
<dbReference type="PANTHER" id="PTHR33991">
    <property type="entry name" value="DNA REPAIR PROTEIN RECO"/>
    <property type="match status" value="1"/>
</dbReference>
<gene>
    <name evidence="7" type="primary">recO</name>
    <name evidence="9" type="ORF">SAMN05661003_101436</name>
</gene>
<keyword evidence="10" id="KW-1185">Reference proteome</keyword>
<evidence type="ECO:0000256" key="3">
    <source>
        <dbReference type="ARBA" id="ARBA00022763"/>
    </source>
</evidence>
<dbReference type="Gene3D" id="2.40.50.140">
    <property type="entry name" value="Nucleic acid-binding proteins"/>
    <property type="match status" value="1"/>
</dbReference>
<evidence type="ECO:0000256" key="2">
    <source>
        <dbReference type="ARBA" id="ARBA00021310"/>
    </source>
</evidence>
<dbReference type="GO" id="GO:0043590">
    <property type="term" value="C:bacterial nucleoid"/>
    <property type="evidence" value="ECO:0007669"/>
    <property type="project" value="TreeGrafter"/>
</dbReference>
<dbReference type="GO" id="GO:0006310">
    <property type="term" value="P:DNA recombination"/>
    <property type="evidence" value="ECO:0007669"/>
    <property type="project" value="UniProtKB-UniRule"/>
</dbReference>
<organism evidence="9 10">
    <name type="scientific">Desulfuromonas thiophila</name>
    <dbReference type="NCBI Taxonomy" id="57664"/>
    <lineage>
        <taxon>Bacteria</taxon>
        <taxon>Pseudomonadati</taxon>
        <taxon>Thermodesulfobacteriota</taxon>
        <taxon>Desulfuromonadia</taxon>
        <taxon>Desulfuromonadales</taxon>
        <taxon>Desulfuromonadaceae</taxon>
        <taxon>Desulfuromonas</taxon>
    </lineage>
</organism>
<name>A0A1G6XXE7_9BACT</name>
<comment type="similarity">
    <text evidence="1 7">Belongs to the RecO family.</text>
</comment>
<evidence type="ECO:0000313" key="9">
    <source>
        <dbReference type="EMBL" id="SDD82858.1"/>
    </source>
</evidence>
<evidence type="ECO:0000256" key="7">
    <source>
        <dbReference type="HAMAP-Rule" id="MF_00201"/>
    </source>
</evidence>
<dbReference type="Gene3D" id="1.20.1440.120">
    <property type="entry name" value="Recombination protein O, C-terminal domain"/>
    <property type="match status" value="1"/>
</dbReference>
<keyword evidence="3 7" id="KW-0227">DNA damage</keyword>
<evidence type="ECO:0000256" key="4">
    <source>
        <dbReference type="ARBA" id="ARBA00023172"/>
    </source>
</evidence>
<dbReference type="EMBL" id="FNAQ01000001">
    <property type="protein sequence ID" value="SDD82858.1"/>
    <property type="molecule type" value="Genomic_DNA"/>
</dbReference>
<dbReference type="InterPro" id="IPR042242">
    <property type="entry name" value="RecO_C"/>
</dbReference>
<dbReference type="Pfam" id="PF11967">
    <property type="entry name" value="RecO_N"/>
    <property type="match status" value="1"/>
</dbReference>